<organism evidence="1 2">
    <name type="scientific">Rhodopseudomonas palustris</name>
    <dbReference type="NCBI Taxonomy" id="1076"/>
    <lineage>
        <taxon>Bacteria</taxon>
        <taxon>Pseudomonadati</taxon>
        <taxon>Pseudomonadota</taxon>
        <taxon>Alphaproteobacteria</taxon>
        <taxon>Hyphomicrobiales</taxon>
        <taxon>Nitrobacteraceae</taxon>
        <taxon>Rhodopseudomonas</taxon>
    </lineage>
</organism>
<dbReference type="EMBL" id="JACRJB010000056">
    <property type="protein sequence ID" value="MBI5131854.1"/>
    <property type="molecule type" value="Genomic_DNA"/>
</dbReference>
<protein>
    <submittedName>
        <fullName evidence="1">Uncharacterized protein</fullName>
    </submittedName>
</protein>
<dbReference type="Proteomes" id="UP000782519">
    <property type="component" value="Unassembled WGS sequence"/>
</dbReference>
<accession>A0A933VW95</accession>
<name>A0A933VW95_RHOPL</name>
<gene>
    <name evidence="1" type="ORF">HZA66_20635</name>
</gene>
<reference evidence="1" key="1">
    <citation type="submission" date="2020-07" db="EMBL/GenBank/DDBJ databases">
        <title>Huge and variable diversity of episymbiotic CPR bacteria and DPANN archaea in groundwater ecosystems.</title>
        <authorList>
            <person name="He C.Y."/>
            <person name="Keren R."/>
            <person name="Whittaker M."/>
            <person name="Farag I.F."/>
            <person name="Doudna J."/>
            <person name="Cate J.H.D."/>
            <person name="Banfield J.F."/>
        </authorList>
    </citation>
    <scope>NUCLEOTIDE SEQUENCE</scope>
    <source>
        <strain evidence="1">NC_groundwater_1818_Pr3_B-0.1um_66_35</strain>
    </source>
</reference>
<sequence>MTTRIGYINIIGNRRRRRQAHEWIAGIDLLRGGRRVSWPADAGDRGPPSGLLSLRHRSTSRRGLVLDHDRRFSASPRLSMPTEGLAGSTNRLSSVDFLPSATELVHLRKVDETGALLKH</sequence>
<evidence type="ECO:0000313" key="2">
    <source>
        <dbReference type="Proteomes" id="UP000782519"/>
    </source>
</evidence>
<proteinExistence type="predicted"/>
<evidence type="ECO:0000313" key="1">
    <source>
        <dbReference type="EMBL" id="MBI5131854.1"/>
    </source>
</evidence>
<comment type="caution">
    <text evidence="1">The sequence shown here is derived from an EMBL/GenBank/DDBJ whole genome shotgun (WGS) entry which is preliminary data.</text>
</comment>
<dbReference type="AlphaFoldDB" id="A0A933VW95"/>